<dbReference type="AlphaFoldDB" id="A0A848MLN0"/>
<dbReference type="Gene3D" id="3.90.550.10">
    <property type="entry name" value="Spore Coat Polysaccharide Biosynthesis Protein SpsA, Chain A"/>
    <property type="match status" value="2"/>
</dbReference>
<dbReference type="GO" id="GO:0016757">
    <property type="term" value="F:glycosyltransferase activity"/>
    <property type="evidence" value="ECO:0007669"/>
    <property type="project" value="UniProtKB-KW"/>
</dbReference>
<feature type="domain" description="Glycosyltransferase 2-like" evidence="1">
    <location>
        <begin position="182"/>
        <end position="309"/>
    </location>
</feature>
<dbReference type="InterPro" id="IPR001173">
    <property type="entry name" value="Glyco_trans_2-like"/>
</dbReference>
<accession>A0A848MLN0</accession>
<protein>
    <submittedName>
        <fullName evidence="2">Glycosyltransferase</fullName>
    </submittedName>
</protein>
<reference evidence="2 3" key="1">
    <citation type="submission" date="2020-01" db="EMBL/GenBank/DDBJ databases">
        <authorList>
            <person name="Lee S.D."/>
        </authorList>
    </citation>
    <scope>NUCLEOTIDE SEQUENCE [LARGE SCALE GENOMIC DNA]</scope>
    <source>
        <strain evidence="2 3">SAP-1</strain>
    </source>
</reference>
<dbReference type="Pfam" id="PF00535">
    <property type="entry name" value="Glycos_transf_2"/>
    <property type="match status" value="2"/>
</dbReference>
<dbReference type="RefSeq" id="WP_169403695.1">
    <property type="nucleotide sequence ID" value="NZ_JAADJU010000007.1"/>
</dbReference>
<proteinExistence type="predicted"/>
<feature type="domain" description="Glycosyltransferase 2-like" evidence="1">
    <location>
        <begin position="436"/>
        <end position="605"/>
    </location>
</feature>
<dbReference type="PANTHER" id="PTHR43179">
    <property type="entry name" value="RHAMNOSYLTRANSFERASE WBBL"/>
    <property type="match status" value="1"/>
</dbReference>
<gene>
    <name evidence="2" type="ORF">GW590_14110</name>
</gene>
<keyword evidence="3" id="KW-1185">Reference proteome</keyword>
<sequence length="705" mass="80310">MNFKVVPILNIKSSDNSNYSWLSENIDPQCAILGWEQFIGKVVKISFKIDIEAKKPILCVLYSDTGSGFREETSIILNADDHGNVCDELQFPSSLKAIRLDPISCEAYFTLTDLKVEILANTDKDIQKVIRLSKFKSIAYNHDEGYHFAEKTNNTYCYLEPRQGKQVENRLVELEKKVGLLSIIVPTYNTDLILLERLISSVKSQWYKNWELVFVDDASPLAATTNYLDALVSPSIRVKKLEKNLGIAGATNEAIKLTKGEYVVFLDHDDEFTPDCLYELACEIERNAPDFIYSDEDKIAADGSYTEPHFKPDWSPDTMMNTMYTCHVMCIKKTILDVLGGLRSFYDGCQDWDLVLRISEITKKISHIPKVLYHWRIIPASIAADLAAKPYVIEATQRVRRDALTRRGLEGSVEPIDNYLGYYRVKYSISGNPLVSIIIPTRDNPEVLGRAIDSIFEKSTYKNIEIIIIDNGSMKAGTFDFFDEIKNNDRIKIIRHDIPFNYSELNNVGVTHAAGDIYIFLNDDVEVITPDWIEDLSAYAQLEHVGAVGAKLLYPNSETIQHAGVLSLECGPSHAFLRTDAKSPGYYMRNQLDYNWLAVTGACMVVEASKYKLIGGFDESFPIAYNDMDICIRLHKAGFYNLVCQSVRLYHHESISRGVDDIDPEKLIRLKKDMRQLYCVHPDYFQYDPFYNINLHPNSVNFDLI</sequence>
<reference evidence="2 3" key="2">
    <citation type="submission" date="2020-06" db="EMBL/GenBank/DDBJ databases">
        <title>Polyphasic characterization of a Rahnella strain isolated from tree sap.</title>
        <authorList>
            <person name="Kim I.S."/>
        </authorList>
    </citation>
    <scope>NUCLEOTIDE SEQUENCE [LARGE SCALE GENOMIC DNA]</scope>
    <source>
        <strain evidence="2 3">SAP-1</strain>
    </source>
</reference>
<evidence type="ECO:0000313" key="2">
    <source>
        <dbReference type="EMBL" id="NMP27991.1"/>
    </source>
</evidence>
<organism evidence="2 3">
    <name type="scientific">Rouxiella aceris</name>
    <dbReference type="NCBI Taxonomy" id="2703884"/>
    <lineage>
        <taxon>Bacteria</taxon>
        <taxon>Pseudomonadati</taxon>
        <taxon>Pseudomonadota</taxon>
        <taxon>Gammaproteobacteria</taxon>
        <taxon>Enterobacterales</taxon>
        <taxon>Yersiniaceae</taxon>
        <taxon>Rouxiella</taxon>
    </lineage>
</organism>
<dbReference type="InterPro" id="IPR029044">
    <property type="entry name" value="Nucleotide-diphossugar_trans"/>
</dbReference>
<evidence type="ECO:0000259" key="1">
    <source>
        <dbReference type="Pfam" id="PF00535"/>
    </source>
</evidence>
<name>A0A848MLN0_9GAMM</name>
<dbReference type="SUPFAM" id="SSF53448">
    <property type="entry name" value="Nucleotide-diphospho-sugar transferases"/>
    <property type="match status" value="2"/>
</dbReference>
<comment type="caution">
    <text evidence="2">The sequence shown here is derived from an EMBL/GenBank/DDBJ whole genome shotgun (WGS) entry which is preliminary data.</text>
</comment>
<dbReference type="EMBL" id="JAADJU010000007">
    <property type="protein sequence ID" value="NMP27991.1"/>
    <property type="molecule type" value="Genomic_DNA"/>
</dbReference>
<dbReference type="CDD" id="cd04184">
    <property type="entry name" value="GT2_RfbC_Mx_like"/>
    <property type="match status" value="1"/>
</dbReference>
<dbReference type="PANTHER" id="PTHR43179:SF7">
    <property type="entry name" value="RHAMNOSYLTRANSFERASE WBBL"/>
    <property type="match status" value="1"/>
</dbReference>
<dbReference type="Proteomes" id="UP000585363">
    <property type="component" value="Unassembled WGS sequence"/>
</dbReference>
<evidence type="ECO:0000313" key="3">
    <source>
        <dbReference type="Proteomes" id="UP000585363"/>
    </source>
</evidence>
<keyword evidence="2" id="KW-0808">Transferase</keyword>